<keyword evidence="2" id="KW-1185">Reference proteome</keyword>
<evidence type="ECO:0000313" key="2">
    <source>
        <dbReference type="Proteomes" id="UP000542674"/>
    </source>
</evidence>
<protein>
    <submittedName>
        <fullName evidence="1">Uncharacterized protein</fullName>
    </submittedName>
</protein>
<gene>
    <name evidence="1" type="ORF">F4559_001118</name>
</gene>
<dbReference type="Proteomes" id="UP000542674">
    <property type="component" value="Unassembled WGS sequence"/>
</dbReference>
<dbReference type="AlphaFoldDB" id="A0A7W7SZC9"/>
<accession>A0A7W7SZC9</accession>
<reference evidence="1 2" key="1">
    <citation type="submission" date="2020-08" db="EMBL/GenBank/DDBJ databases">
        <title>Sequencing the genomes of 1000 actinobacteria strains.</title>
        <authorList>
            <person name="Klenk H.-P."/>
        </authorList>
    </citation>
    <scope>NUCLEOTIDE SEQUENCE [LARGE SCALE GENOMIC DNA]</scope>
    <source>
        <strain evidence="1 2">DSM 45084</strain>
    </source>
</reference>
<sequence length="62" mass="6867">MDSAAFFRRQAMLARRAEVMAANPTITEASALAPLMGDMQSEYWKWCLERHLIEPAAPEGAG</sequence>
<comment type="caution">
    <text evidence="1">The sequence shown here is derived from an EMBL/GenBank/DDBJ whole genome shotgun (WGS) entry which is preliminary data.</text>
</comment>
<organism evidence="1 2">
    <name type="scientific">Saccharothrix violaceirubra</name>
    <dbReference type="NCBI Taxonomy" id="413306"/>
    <lineage>
        <taxon>Bacteria</taxon>
        <taxon>Bacillati</taxon>
        <taxon>Actinomycetota</taxon>
        <taxon>Actinomycetes</taxon>
        <taxon>Pseudonocardiales</taxon>
        <taxon>Pseudonocardiaceae</taxon>
        <taxon>Saccharothrix</taxon>
    </lineage>
</organism>
<proteinExistence type="predicted"/>
<name>A0A7W7SZC9_9PSEU</name>
<dbReference type="EMBL" id="JACHJS010000001">
    <property type="protein sequence ID" value="MBB4963759.1"/>
    <property type="molecule type" value="Genomic_DNA"/>
</dbReference>
<evidence type="ECO:0000313" key="1">
    <source>
        <dbReference type="EMBL" id="MBB4963759.1"/>
    </source>
</evidence>